<evidence type="ECO:0000313" key="1">
    <source>
        <dbReference type="EMBL" id="PZQ86165.1"/>
    </source>
</evidence>
<protein>
    <submittedName>
        <fullName evidence="1">Uncharacterized protein</fullName>
    </submittedName>
</protein>
<accession>A0A2W5RH41</accession>
<comment type="caution">
    <text evidence="1">The sequence shown here is derived from an EMBL/GenBank/DDBJ whole genome shotgun (WGS) entry which is preliminary data.</text>
</comment>
<proteinExistence type="predicted"/>
<dbReference type="EMBL" id="QFQJ01000103">
    <property type="protein sequence ID" value="PZQ86165.1"/>
    <property type="molecule type" value="Genomic_DNA"/>
</dbReference>
<name>A0A2W5RH41_ACIJO</name>
<dbReference type="AlphaFoldDB" id="A0A2W5RH41"/>
<organism evidence="1 2">
    <name type="scientific">Acinetobacter johnsonii</name>
    <dbReference type="NCBI Taxonomy" id="40214"/>
    <lineage>
        <taxon>Bacteria</taxon>
        <taxon>Pseudomonadati</taxon>
        <taxon>Pseudomonadota</taxon>
        <taxon>Gammaproteobacteria</taxon>
        <taxon>Moraxellales</taxon>
        <taxon>Moraxellaceae</taxon>
        <taxon>Acinetobacter</taxon>
    </lineage>
</organism>
<sequence>MIKGEPKQQVQYTMSVEKVMNLYVYWSVSTVKSFGCCSYGRWVGLLRRMNIIQSVICFIMTDGAKLV</sequence>
<evidence type="ECO:0000313" key="2">
    <source>
        <dbReference type="Proteomes" id="UP000249282"/>
    </source>
</evidence>
<gene>
    <name evidence="1" type="ORF">DI542_14980</name>
</gene>
<dbReference type="Proteomes" id="UP000249282">
    <property type="component" value="Unassembled WGS sequence"/>
</dbReference>
<reference evidence="1 2" key="1">
    <citation type="submission" date="2017-11" db="EMBL/GenBank/DDBJ databases">
        <title>Infants hospitalized years apart are colonized by the same room-sourced microbial strains.</title>
        <authorList>
            <person name="Brooks B."/>
            <person name="Olm M.R."/>
            <person name="Firek B.A."/>
            <person name="Baker R."/>
            <person name="Thomas B.C."/>
            <person name="Morowitz M.J."/>
            <person name="Banfield J.F."/>
        </authorList>
    </citation>
    <scope>NUCLEOTIDE SEQUENCE [LARGE SCALE GENOMIC DNA]</scope>
    <source>
        <strain evidence="1">S2_003_000_R3_20</strain>
    </source>
</reference>